<keyword evidence="2" id="KW-1185">Reference proteome</keyword>
<organism evidence="1 2">
    <name type="scientific">Paramecium sonneborni</name>
    <dbReference type="NCBI Taxonomy" id="65129"/>
    <lineage>
        <taxon>Eukaryota</taxon>
        <taxon>Sar</taxon>
        <taxon>Alveolata</taxon>
        <taxon>Ciliophora</taxon>
        <taxon>Intramacronucleata</taxon>
        <taxon>Oligohymenophorea</taxon>
        <taxon>Peniculida</taxon>
        <taxon>Parameciidae</taxon>
        <taxon>Paramecium</taxon>
    </lineage>
</organism>
<proteinExistence type="predicted"/>
<dbReference type="AlphaFoldDB" id="A0A8S1RCB0"/>
<protein>
    <submittedName>
        <fullName evidence="1">Uncharacterized protein</fullName>
    </submittedName>
</protein>
<name>A0A8S1RCB0_9CILI</name>
<evidence type="ECO:0000313" key="1">
    <source>
        <dbReference type="EMBL" id="CAD8124649.1"/>
    </source>
</evidence>
<dbReference type="EMBL" id="CAJJDN010000152">
    <property type="protein sequence ID" value="CAD8124649.1"/>
    <property type="molecule type" value="Genomic_DNA"/>
</dbReference>
<gene>
    <name evidence="1" type="ORF">PSON_ATCC_30995.1.T1520114</name>
</gene>
<sequence>MNFSNQSFEIQQIKLSNSMKFLFLRQIKSLMKNLSNILSSQVINIDKLQQILFNFAHFKESFFKKLIKNQFLKHLKIRLLLFNKLQKEKEFSEIHLALSKNKTIKKVLLIQLQDQHQEIEYKYQECLQNIQKMVKYIFEHNKAQFQVCFYQNFLIQFQNKQLEIYELDIYYRQQFLK</sequence>
<accession>A0A8S1RCB0</accession>
<reference evidence="1" key="1">
    <citation type="submission" date="2021-01" db="EMBL/GenBank/DDBJ databases">
        <authorList>
            <consortium name="Genoscope - CEA"/>
            <person name="William W."/>
        </authorList>
    </citation>
    <scope>NUCLEOTIDE SEQUENCE</scope>
</reference>
<dbReference type="Proteomes" id="UP000692954">
    <property type="component" value="Unassembled WGS sequence"/>
</dbReference>
<comment type="caution">
    <text evidence="1">The sequence shown here is derived from an EMBL/GenBank/DDBJ whole genome shotgun (WGS) entry which is preliminary data.</text>
</comment>
<evidence type="ECO:0000313" key="2">
    <source>
        <dbReference type="Proteomes" id="UP000692954"/>
    </source>
</evidence>